<organism evidence="5 6">
    <name type="scientific">Sulfidibacter corallicola</name>
    <dbReference type="NCBI Taxonomy" id="2818388"/>
    <lineage>
        <taxon>Bacteria</taxon>
        <taxon>Pseudomonadati</taxon>
        <taxon>Acidobacteriota</taxon>
        <taxon>Holophagae</taxon>
        <taxon>Acanthopleuribacterales</taxon>
        <taxon>Acanthopleuribacteraceae</taxon>
        <taxon>Sulfidibacter</taxon>
    </lineage>
</organism>
<dbReference type="EMBL" id="CP071793">
    <property type="protein sequence ID" value="QTD48487.1"/>
    <property type="molecule type" value="Genomic_DNA"/>
</dbReference>
<evidence type="ECO:0000256" key="4">
    <source>
        <dbReference type="SAM" id="MobiDB-lite"/>
    </source>
</evidence>
<dbReference type="PANTHER" id="PTHR33607:SF2">
    <property type="entry name" value="ENDONUCLEASE-1"/>
    <property type="match status" value="1"/>
</dbReference>
<keyword evidence="6" id="KW-1185">Reference proteome</keyword>
<protein>
    <submittedName>
        <fullName evidence="5">Endonuclease</fullName>
    </submittedName>
</protein>
<reference evidence="5" key="1">
    <citation type="submission" date="2021-03" db="EMBL/GenBank/DDBJ databases">
        <title>Acanthopleuribacteraceae sp. M133.</title>
        <authorList>
            <person name="Wang G."/>
        </authorList>
    </citation>
    <scope>NUCLEOTIDE SEQUENCE</scope>
    <source>
        <strain evidence="5">M133</strain>
    </source>
</reference>
<keyword evidence="2" id="KW-0540">Nuclease</keyword>
<sequence>MAQRINEFNANHTGQDTFEYIEIFGTPETDFSNLTVLQIEGDVGDDTGTILSVHPVGTTDASGYWWTGFLSEVVQNGSMALYLVEGFSGQAGNDLDTNDDGTLDVAPWTSIVDQVGVDDGSGDPRYASLTLEQNYDGISFTVGGASFLPADKPLGTDADWIRNDFHGAGLPNLPGTLDSNEAVNTPGAPNSQSPPPPSAPIITEFLLDHTGQDTAEFIEIFGEREADYSETWLLILDGDGSANPGEVLVAMQAGTTNNVGFYATGAVSDAFPDGTATIYAVANFNGSVGMDLDSDDNGTIDQMRWDVVYDSVAVSHERHGDLVYSDTVLTLTLRRGANAPGGASRWPYYRDTDSAADWFRNDFDGEGLDGFSGSVEVGEAYNTPARVNRVGRTDYYNSVNPDAAQAAFRTALHDAIDDHVYHPYSDDQTDTWDILELADENPGNGDSVITIYKNASYTKFGGGNGPYNREHTWPKSYGFPDNTFHNSAYTDCHHLRISDGPTNSTRSNTPYGNCDAGCNELPTDANNGVGGGTGQYPGNSNWYDNGQDIFEVWFHRRGDIARSILYMDVRYEGGSHAPTEMSEPDLILTDNLGLIQTTGSNVDTGYMGRLSVLLEWHEADPVDDEERRRNEIVYQFQGNRNPFVDFPEWVDCIFNGECGGVEIPACIRELFPSWQAGSASCGDTSVYSVLTYTALLNGDCSCAP</sequence>
<comment type="similarity">
    <text evidence="1">Belongs to the EndA/NucM nuclease family.</text>
</comment>
<evidence type="ECO:0000256" key="1">
    <source>
        <dbReference type="ARBA" id="ARBA00006429"/>
    </source>
</evidence>
<dbReference type="KEGG" id="scor:J3U87_23150"/>
<dbReference type="Pfam" id="PF04231">
    <property type="entry name" value="Endonuclease_1"/>
    <property type="match status" value="1"/>
</dbReference>
<proteinExistence type="inferred from homology"/>
<evidence type="ECO:0000313" key="5">
    <source>
        <dbReference type="EMBL" id="QTD48487.1"/>
    </source>
</evidence>
<gene>
    <name evidence="5" type="ORF">J3U87_23150</name>
</gene>
<evidence type="ECO:0000256" key="3">
    <source>
        <dbReference type="ARBA" id="ARBA00022801"/>
    </source>
</evidence>
<dbReference type="PANTHER" id="PTHR33607">
    <property type="entry name" value="ENDONUCLEASE-1"/>
    <property type="match status" value="1"/>
</dbReference>
<dbReference type="RefSeq" id="WP_237378142.1">
    <property type="nucleotide sequence ID" value="NZ_CP071793.1"/>
</dbReference>
<dbReference type="GO" id="GO:0016787">
    <property type="term" value="F:hydrolase activity"/>
    <property type="evidence" value="ECO:0007669"/>
    <property type="project" value="UniProtKB-KW"/>
</dbReference>
<dbReference type="InterPro" id="IPR044925">
    <property type="entry name" value="His-Me_finger_sf"/>
</dbReference>
<keyword evidence="5" id="KW-0255">Endonuclease</keyword>
<dbReference type="Proteomes" id="UP000663929">
    <property type="component" value="Chromosome"/>
</dbReference>
<accession>A0A8A4TG31</accession>
<dbReference type="GO" id="GO:0004519">
    <property type="term" value="F:endonuclease activity"/>
    <property type="evidence" value="ECO:0007669"/>
    <property type="project" value="UniProtKB-KW"/>
</dbReference>
<feature type="region of interest" description="Disordered" evidence="4">
    <location>
        <begin position="171"/>
        <end position="199"/>
    </location>
</feature>
<dbReference type="AlphaFoldDB" id="A0A8A4TG31"/>
<evidence type="ECO:0000313" key="6">
    <source>
        <dbReference type="Proteomes" id="UP000663929"/>
    </source>
</evidence>
<keyword evidence="3" id="KW-0378">Hydrolase</keyword>
<dbReference type="SUPFAM" id="SSF54060">
    <property type="entry name" value="His-Me finger endonucleases"/>
    <property type="match status" value="1"/>
</dbReference>
<dbReference type="InterPro" id="IPR007346">
    <property type="entry name" value="Endonuclease-I"/>
</dbReference>
<evidence type="ECO:0000256" key="2">
    <source>
        <dbReference type="ARBA" id="ARBA00022722"/>
    </source>
</evidence>
<name>A0A8A4TG31_SULCO</name>